<evidence type="ECO:0000313" key="3">
    <source>
        <dbReference type="Proteomes" id="UP000006718"/>
    </source>
</evidence>
<dbReference type="Proteomes" id="UP000006718">
    <property type="component" value="Chromosome 9"/>
</dbReference>
<dbReference type="ExpressionAtlas" id="A0A5F7ZLH6">
    <property type="expression patterns" value="baseline"/>
</dbReference>
<evidence type="ECO:0000313" key="2">
    <source>
        <dbReference type="Ensembl" id="ENSMMUP00000066482.1"/>
    </source>
</evidence>
<dbReference type="InParanoid" id="A0A5F7ZLH6"/>
<dbReference type="Bgee" id="ENSMMUG00000012333">
    <property type="expression patterns" value="Expressed in testis and 5 other cell types or tissues"/>
</dbReference>
<keyword evidence="3" id="KW-1185">Reference proteome</keyword>
<protein>
    <submittedName>
        <fullName evidence="2">Thymus, brain and testes associated</fullName>
    </submittedName>
</protein>
<feature type="region of interest" description="Disordered" evidence="1">
    <location>
        <begin position="1"/>
        <end position="41"/>
    </location>
</feature>
<dbReference type="Pfam" id="PF15256">
    <property type="entry name" value="SPATIAL"/>
    <property type="match status" value="1"/>
</dbReference>
<evidence type="ECO:0000256" key="1">
    <source>
        <dbReference type="SAM" id="MobiDB-lite"/>
    </source>
</evidence>
<dbReference type="STRING" id="9544.ENSMMUP00000066482"/>
<reference evidence="2" key="3">
    <citation type="submission" date="2025-08" db="UniProtKB">
        <authorList>
            <consortium name="Ensembl"/>
        </authorList>
    </citation>
    <scope>IDENTIFICATION</scope>
    <source>
        <strain evidence="2">17573</strain>
    </source>
</reference>
<reference evidence="2" key="2">
    <citation type="submission" date="2019-01" db="EMBL/GenBank/DDBJ databases">
        <authorList>
            <person name="Graves T."/>
            <person name="Eichler E.E."/>
            <person name="Wilson R.K."/>
        </authorList>
    </citation>
    <scope>NUCLEOTIDE SEQUENCE [LARGE SCALE GENOMIC DNA]</scope>
    <source>
        <strain evidence="2">17573</strain>
    </source>
</reference>
<feature type="region of interest" description="Disordered" evidence="1">
    <location>
        <begin position="356"/>
        <end position="391"/>
    </location>
</feature>
<sequence length="391" mass="43516">MATDVQLAEYPLMSPKAKLKPEKKSGRKPRSPGDSRPQKELVIPGIVDFKQIRQALRTPKPQTPGTYCFGRLSHHSFFSRHHPHPQHVTHIQDLTGKPVCVVRDSPAPLPESTVFSGCQMGMPTVSAPIGDPQSNRNPQLSSEAWKKELKDLASRVAFFTKEDELKKKEKEEEEEPLREQGAKYSAETGRLIPASTRAVGRRRSHQGQQSQSSSRDEGVQAFPLQDQELLVLELLCQILETDSLSAIQFWLLYAPPKEKDLALGLLQTAVAQLLPQPLVSIPTEKLLNQLQDVHQPPQEKQEPPCRWAPTPPLTFCSLLSSQVRPVGPREGSLALARAWADSLSWRQRLSPSPRDLPVLPKLLQGRHSQTSPQTARGGETPRGPLVSVLTR</sequence>
<feature type="region of interest" description="Disordered" evidence="1">
    <location>
        <begin position="166"/>
        <end position="219"/>
    </location>
</feature>
<reference evidence="3" key="1">
    <citation type="journal article" date="2007" name="Science">
        <title>Evolutionary and biomedical insights from the rhesus macaque genome.</title>
        <authorList>
            <person name="Gibbs R.A."/>
            <person name="Rogers J."/>
            <person name="Katze M.G."/>
            <person name="Bumgarner R."/>
            <person name="Weinstock G.M."/>
            <person name="Mardis E.R."/>
            <person name="Remington K.A."/>
            <person name="Strausberg R.L."/>
            <person name="Venter J.C."/>
            <person name="Wilson R.K."/>
            <person name="Batzer M.A."/>
            <person name="Bustamante C.D."/>
            <person name="Eichler E.E."/>
            <person name="Hahn M.W."/>
            <person name="Hardison R.C."/>
            <person name="Makova K.D."/>
            <person name="Miller W."/>
            <person name="Milosavljevic A."/>
            <person name="Palermo R.E."/>
            <person name="Siepel A."/>
            <person name="Sikela J.M."/>
            <person name="Attaway T."/>
            <person name="Bell S."/>
            <person name="Bernard K.E."/>
            <person name="Buhay C.J."/>
            <person name="Chandrabose M.N."/>
            <person name="Dao M."/>
            <person name="Davis C."/>
            <person name="Delehaunty K.D."/>
            <person name="Ding Y."/>
            <person name="Dinh H.H."/>
            <person name="Dugan-Rocha S."/>
            <person name="Fulton L.A."/>
            <person name="Gabisi R.A."/>
            <person name="Garner T.T."/>
            <person name="Godfrey J."/>
            <person name="Hawes A.C."/>
            <person name="Hernandez J."/>
            <person name="Hines S."/>
            <person name="Holder M."/>
            <person name="Hume J."/>
            <person name="Jhangiani S.N."/>
            <person name="Joshi V."/>
            <person name="Khan Z.M."/>
            <person name="Kirkness E.F."/>
            <person name="Cree A."/>
            <person name="Fowler R.G."/>
            <person name="Lee S."/>
            <person name="Lewis L.R."/>
            <person name="Li Z."/>
            <person name="Liu Y.-S."/>
            <person name="Moore S.M."/>
            <person name="Muzny D."/>
            <person name="Nazareth L.V."/>
            <person name="Ngo D.N."/>
            <person name="Okwuonu G.O."/>
            <person name="Pai G."/>
            <person name="Parker D."/>
            <person name="Paul H.A."/>
            <person name="Pfannkoch C."/>
            <person name="Pohl C.S."/>
            <person name="Rogers Y.-H.C."/>
            <person name="Ruiz S.J."/>
            <person name="Sabo A."/>
            <person name="Santibanez J."/>
            <person name="Schneider B.W."/>
            <person name="Smith S.M."/>
            <person name="Sodergren E."/>
            <person name="Svatek A.F."/>
            <person name="Utterback T.R."/>
            <person name="Vattathil S."/>
            <person name="Warren W."/>
            <person name="White C.S."/>
            <person name="Chinwalla A.T."/>
            <person name="Feng Y."/>
            <person name="Halpern A.L."/>
            <person name="Hillier L.W."/>
            <person name="Huang X."/>
            <person name="Minx P."/>
            <person name="Nelson J.O."/>
            <person name="Pepin K.H."/>
            <person name="Qin X."/>
            <person name="Sutton G.G."/>
            <person name="Venter E."/>
            <person name="Walenz B.P."/>
            <person name="Wallis J.W."/>
            <person name="Worley K.C."/>
            <person name="Yang S.-P."/>
            <person name="Jones S.M."/>
            <person name="Marra M.A."/>
            <person name="Rocchi M."/>
            <person name="Schein J.E."/>
            <person name="Baertsch R."/>
            <person name="Clarke L."/>
            <person name="Csuros M."/>
            <person name="Glasscock J."/>
            <person name="Harris R.A."/>
            <person name="Havlak P."/>
            <person name="Jackson A.R."/>
            <person name="Jiang H."/>
            <person name="Liu Y."/>
            <person name="Messina D.N."/>
            <person name="Shen Y."/>
            <person name="Song H.X.-Z."/>
            <person name="Wylie T."/>
            <person name="Zhang L."/>
            <person name="Birney E."/>
            <person name="Han K."/>
            <person name="Konkel M.K."/>
            <person name="Lee J."/>
            <person name="Smit A.F.A."/>
            <person name="Ullmer B."/>
            <person name="Wang H."/>
            <person name="Xing J."/>
            <person name="Burhans R."/>
            <person name="Cheng Z."/>
            <person name="Karro J.E."/>
            <person name="Ma J."/>
            <person name="Raney B."/>
            <person name="She X."/>
            <person name="Cox M.J."/>
            <person name="Demuth J.P."/>
            <person name="Dumas L.J."/>
            <person name="Han S.-G."/>
            <person name="Hopkins J."/>
            <person name="Karimpour-Fard A."/>
            <person name="Kim Y.H."/>
            <person name="Pollack J.R."/>
            <person name="Vinar T."/>
            <person name="Addo-Quaye C."/>
            <person name="Degenhardt J."/>
            <person name="Denby A."/>
            <person name="Hubisz M.J."/>
            <person name="Indap A."/>
            <person name="Kosiol C."/>
            <person name="Lahn B.T."/>
            <person name="Lawson H.A."/>
            <person name="Marklein A."/>
            <person name="Nielsen R."/>
            <person name="Vallender E.J."/>
            <person name="Clark A.G."/>
            <person name="Ferguson B."/>
            <person name="Hernandez R.D."/>
            <person name="Hirani K."/>
            <person name="Kehrer-Sawatzki H."/>
            <person name="Kolb J."/>
            <person name="Patil S."/>
            <person name="Pu L.-L."/>
            <person name="Ren Y."/>
            <person name="Smith D.G."/>
            <person name="Wheeler D.A."/>
            <person name="Schenck I."/>
            <person name="Ball E.V."/>
            <person name="Chen R."/>
            <person name="Cooper D.N."/>
            <person name="Giardine B."/>
            <person name="Hsu F."/>
            <person name="Kent W.J."/>
            <person name="Lesk A."/>
            <person name="Nelson D.L."/>
            <person name="O'brien W.E."/>
            <person name="Pruefer K."/>
            <person name="Stenson P.D."/>
            <person name="Wallace J.C."/>
            <person name="Ke H."/>
            <person name="Liu X.-M."/>
            <person name="Wang P."/>
            <person name="Xiang A.P."/>
            <person name="Yang F."/>
            <person name="Barber G.P."/>
            <person name="Haussler D."/>
            <person name="Karolchik D."/>
            <person name="Kern A.D."/>
            <person name="Kuhn R.M."/>
            <person name="Smith K.E."/>
            <person name="Zwieg A.S."/>
        </authorList>
    </citation>
    <scope>NUCLEOTIDE SEQUENCE [LARGE SCALE GENOMIC DNA]</scope>
    <source>
        <strain evidence="3">17573</strain>
    </source>
</reference>
<reference evidence="2" key="4">
    <citation type="submission" date="2025-09" db="UniProtKB">
        <authorList>
            <consortium name="Ensembl"/>
        </authorList>
    </citation>
    <scope>IDENTIFICATION</scope>
    <source>
        <strain evidence="2">17573</strain>
    </source>
</reference>
<dbReference type="InterPro" id="IPR037394">
    <property type="entry name" value="TBATA-like"/>
</dbReference>
<dbReference type="VEuPathDB" id="HostDB:ENSMMUG00000012333"/>
<dbReference type="FunCoup" id="A0A5F7ZLH6">
    <property type="interactions" value="17"/>
</dbReference>
<name>A0A5F7ZLH6_MACMU</name>
<dbReference type="Ensembl" id="ENSMMUT00000094510.1">
    <property type="protein sequence ID" value="ENSMMUP00000066482.1"/>
    <property type="gene ID" value="ENSMMUG00000012333.3"/>
</dbReference>
<gene>
    <name evidence="2 4" type="primary">TBATA</name>
</gene>
<dbReference type="AlphaFoldDB" id="A0A5F7ZLH6"/>
<dbReference type="VGNC" id="VGNC:78198">
    <property type="gene designation" value="TBATA"/>
</dbReference>
<organism evidence="2 3">
    <name type="scientific">Macaca mulatta</name>
    <name type="common">Rhesus macaque</name>
    <dbReference type="NCBI Taxonomy" id="9544"/>
    <lineage>
        <taxon>Eukaryota</taxon>
        <taxon>Metazoa</taxon>
        <taxon>Chordata</taxon>
        <taxon>Craniata</taxon>
        <taxon>Vertebrata</taxon>
        <taxon>Euteleostomi</taxon>
        <taxon>Mammalia</taxon>
        <taxon>Eutheria</taxon>
        <taxon>Euarchontoglires</taxon>
        <taxon>Primates</taxon>
        <taxon>Haplorrhini</taxon>
        <taxon>Catarrhini</taxon>
        <taxon>Cercopithecidae</taxon>
        <taxon>Cercopithecinae</taxon>
        <taxon>Macaca</taxon>
    </lineage>
</organism>
<dbReference type="PANTHER" id="PTHR33772">
    <property type="entry name" value="THYMUS, BRAIN AND TESTES-ASSOCIATED"/>
    <property type="match status" value="1"/>
</dbReference>
<dbReference type="PANTHER" id="PTHR33772:SF3">
    <property type="entry name" value="PROTEIN TBATA"/>
    <property type="match status" value="1"/>
</dbReference>
<proteinExistence type="predicted"/>
<dbReference type="GeneTree" id="ENSGT00510000048896"/>
<evidence type="ECO:0000313" key="4">
    <source>
        <dbReference type="VGNC" id="VGNC:78198"/>
    </source>
</evidence>
<accession>A0A5F7ZLH6</accession>